<evidence type="ECO:0000313" key="7">
    <source>
        <dbReference type="Proteomes" id="UP000662466"/>
    </source>
</evidence>
<keyword evidence="1 3" id="KW-0853">WD repeat</keyword>
<dbReference type="EMBL" id="JACBAF010001843">
    <property type="protein sequence ID" value="KAF7172635.1"/>
    <property type="molecule type" value="Genomic_DNA"/>
</dbReference>
<evidence type="ECO:0000256" key="1">
    <source>
        <dbReference type="ARBA" id="ARBA00022574"/>
    </source>
</evidence>
<evidence type="ECO:0000313" key="6">
    <source>
        <dbReference type="EMBL" id="KAF7172635.1"/>
    </source>
</evidence>
<dbReference type="PROSITE" id="PS50294">
    <property type="entry name" value="WD_REPEATS_REGION"/>
    <property type="match status" value="3"/>
</dbReference>
<dbReference type="Pfam" id="PF26082">
    <property type="entry name" value="zf-C2H2_AcuF"/>
    <property type="match status" value="1"/>
</dbReference>
<dbReference type="InterPro" id="IPR058925">
    <property type="entry name" value="zf-C2H2_AcuF"/>
</dbReference>
<comment type="caution">
    <text evidence="6">The sequence shown here is derived from an EMBL/GenBank/DDBJ whole genome shotgun (WGS) entry which is preliminary data.</text>
</comment>
<feature type="repeat" description="WD" evidence="3">
    <location>
        <begin position="696"/>
        <end position="737"/>
    </location>
</feature>
<dbReference type="SUPFAM" id="SSF50978">
    <property type="entry name" value="WD40 repeat-like"/>
    <property type="match status" value="1"/>
</dbReference>
<feature type="region of interest" description="Disordered" evidence="4">
    <location>
        <begin position="37"/>
        <end position="76"/>
    </location>
</feature>
<dbReference type="PROSITE" id="PS50082">
    <property type="entry name" value="WD_REPEATS_2"/>
    <property type="match status" value="3"/>
</dbReference>
<feature type="compositionally biased region" description="Polar residues" evidence="4">
    <location>
        <begin position="37"/>
        <end position="55"/>
    </location>
</feature>
<evidence type="ECO:0000256" key="3">
    <source>
        <dbReference type="PROSITE-ProRule" id="PRU00221"/>
    </source>
</evidence>
<proteinExistence type="predicted"/>
<name>A0A8H6QFD4_9EURO</name>
<dbReference type="InterPro" id="IPR001680">
    <property type="entry name" value="WD40_rpt"/>
</dbReference>
<feature type="domain" description="Oxidoreductase acuF-like C2H2 type zinc-finger" evidence="5">
    <location>
        <begin position="307"/>
        <end position="333"/>
    </location>
</feature>
<dbReference type="PANTHER" id="PTHR19848:SF8">
    <property type="entry name" value="F-BOX AND WD REPEAT DOMAIN CONTAINING 7"/>
    <property type="match status" value="1"/>
</dbReference>
<feature type="region of interest" description="Disordered" evidence="4">
    <location>
        <begin position="469"/>
        <end position="498"/>
    </location>
</feature>
<accession>A0A8H6QFD4</accession>
<dbReference type="InterPro" id="IPR036322">
    <property type="entry name" value="WD40_repeat_dom_sf"/>
</dbReference>
<protein>
    <recommendedName>
        <fullName evidence="5">Oxidoreductase acuF-like C2H2 type zinc-finger domain-containing protein</fullName>
    </recommendedName>
</protein>
<feature type="repeat" description="WD" evidence="3">
    <location>
        <begin position="645"/>
        <end position="686"/>
    </location>
</feature>
<gene>
    <name evidence="6" type="ORF">CNMCM6106_006779</name>
</gene>
<evidence type="ECO:0000256" key="4">
    <source>
        <dbReference type="SAM" id="MobiDB-lite"/>
    </source>
</evidence>
<dbReference type="CDD" id="cd00200">
    <property type="entry name" value="WD40"/>
    <property type="match status" value="1"/>
</dbReference>
<dbReference type="InterPro" id="IPR019775">
    <property type="entry name" value="WD40_repeat_CS"/>
</dbReference>
<feature type="compositionally biased region" description="Polar residues" evidence="4">
    <location>
        <begin position="472"/>
        <end position="498"/>
    </location>
</feature>
<dbReference type="PANTHER" id="PTHR19848">
    <property type="entry name" value="WD40 REPEAT PROTEIN"/>
    <property type="match status" value="1"/>
</dbReference>
<organism evidence="6 7">
    <name type="scientific">Aspergillus hiratsukae</name>
    <dbReference type="NCBI Taxonomy" id="1194566"/>
    <lineage>
        <taxon>Eukaryota</taxon>
        <taxon>Fungi</taxon>
        <taxon>Dikarya</taxon>
        <taxon>Ascomycota</taxon>
        <taxon>Pezizomycotina</taxon>
        <taxon>Eurotiomycetes</taxon>
        <taxon>Eurotiomycetidae</taxon>
        <taxon>Eurotiales</taxon>
        <taxon>Aspergillaceae</taxon>
        <taxon>Aspergillus</taxon>
        <taxon>Aspergillus subgen. Fumigati</taxon>
    </lineage>
</organism>
<keyword evidence="2" id="KW-0677">Repeat</keyword>
<dbReference type="SMART" id="SM00320">
    <property type="entry name" value="WD40"/>
    <property type="match status" value="4"/>
</dbReference>
<dbReference type="AlphaFoldDB" id="A0A8H6QFD4"/>
<sequence>MSIAQTYAECYRAFERLFEKAHLILIGERIPFEQLSSASESDNTRPSLPQSQLQGTDDDSPWEVSSDSSGDFRLNRNPQTEAIEETDTSPVPVTLTPNLCPRKITELQQLVESIRLGVTCLYKLPLRKPAPVDRLNDRSTEELSCYQHFDILYVRDKFPDTRLSDDVKVRLGKMITRRRQLLLYRKRHRDNLQTNIAPPSSLATSTANVGMEPAAEHEGKAAVLTNPARLSLSEVQSQGRSSGNTLRSKATTFQMGDMPPIDVKNLLAPSVALSDATRSITASEATRDIRIEIPPAPKKLGGGIIAHFECKYCHLTVHIRSDGAWKDHVMNDLQPYVCTYSHCDFPDHVFEDRDTWFNHEMEYHRIEFFCNTAGHPTYRIQAEFGKHMKEFHDIQLEDSSIVLDAFRRPSPSIKKASADDPSAKELCNLCYQPTRNIKRHVARHLQQIALFAIPRADFSVGNELLSEFGSDVPQNRSRNSAVQSVQDTTSQNSADRSVQSDFHEFTFGPPSKEHQYPAVDDDIVEQIELPSTEEIHWDRYTDKFLRARENKSELPPFASIFAEDANKSKIALMPGMPQRTDPDNQYSDLANLPIAHGATFDSYMDRHEAKCLPGTRTEVQRQIAEWAASPQGKFEKHWSPELQTLEGHSQPVTSVAFSPDGRLLASGSRDQTVKLWDAATGTLMHTLEGHSASVCLEGHSDSVTSVAFSPDGRLLASGSDDKTVKLWDTATGALKQTLEGHSDSVTSVAFSPDGRLLASGSADKTVKLWDAATGTLMQTLNIEGIVTNIAFSKNDPYLTTNLGSFNINPWYNNPTPDLLETTVEVSLQGSWITIQSKKELWLPREYRPLCSAFQNGTLALGHGSGRVSLIAFCH</sequence>
<dbReference type="InterPro" id="IPR015943">
    <property type="entry name" value="WD40/YVTN_repeat-like_dom_sf"/>
</dbReference>
<dbReference type="PRINTS" id="PR00320">
    <property type="entry name" value="GPROTEINBRPT"/>
</dbReference>
<evidence type="ECO:0000256" key="2">
    <source>
        <dbReference type="ARBA" id="ARBA00022737"/>
    </source>
</evidence>
<dbReference type="PROSITE" id="PS00678">
    <property type="entry name" value="WD_REPEATS_1"/>
    <property type="match status" value="3"/>
</dbReference>
<dbReference type="Gene3D" id="2.130.10.10">
    <property type="entry name" value="YVTN repeat-like/Quinoprotein amine dehydrogenase"/>
    <property type="match status" value="2"/>
</dbReference>
<dbReference type="InterPro" id="IPR020472">
    <property type="entry name" value="WD40_PAC1"/>
</dbReference>
<dbReference type="Proteomes" id="UP000662466">
    <property type="component" value="Unassembled WGS sequence"/>
</dbReference>
<reference evidence="6" key="1">
    <citation type="submission" date="2020-06" db="EMBL/GenBank/DDBJ databases">
        <title>Draft genome sequences of strains closely related to Aspergillus parafelis and Aspergillus hiratsukae.</title>
        <authorList>
            <person name="Dos Santos R.A.C."/>
            <person name="Rivero-Menendez O."/>
            <person name="Steenwyk J.L."/>
            <person name="Mead M.E."/>
            <person name="Goldman G.H."/>
            <person name="Alastruey-Izquierdo A."/>
            <person name="Rokas A."/>
        </authorList>
    </citation>
    <scope>NUCLEOTIDE SEQUENCE</scope>
    <source>
        <strain evidence="6">CNM-CM6106</strain>
    </source>
</reference>
<feature type="repeat" description="WD" evidence="3">
    <location>
        <begin position="738"/>
        <end position="779"/>
    </location>
</feature>
<evidence type="ECO:0000259" key="5">
    <source>
        <dbReference type="Pfam" id="PF26082"/>
    </source>
</evidence>
<dbReference type="Pfam" id="PF00400">
    <property type="entry name" value="WD40"/>
    <property type="match status" value="3"/>
</dbReference>